<feature type="transmembrane region" description="Helical" evidence="8">
    <location>
        <begin position="341"/>
        <end position="358"/>
    </location>
</feature>
<dbReference type="AlphaFoldDB" id="A0A4R1PZD9"/>
<feature type="transmembrane region" description="Helical" evidence="8">
    <location>
        <begin position="120"/>
        <end position="138"/>
    </location>
</feature>
<evidence type="ECO:0000256" key="3">
    <source>
        <dbReference type="ARBA" id="ARBA00022448"/>
    </source>
</evidence>
<keyword evidence="3" id="KW-0813">Transport</keyword>
<comment type="similarity">
    <text evidence="2">Belongs to the amino acid-polyamine-organocation (APC) superfamily. Spore germination protein (SGP) (TC 2.A.3.9) family.</text>
</comment>
<evidence type="ECO:0000313" key="9">
    <source>
        <dbReference type="EMBL" id="TCL38333.1"/>
    </source>
</evidence>
<dbReference type="PANTHER" id="PTHR34975:SF2">
    <property type="entry name" value="SPORE GERMINATION PROTEIN A2"/>
    <property type="match status" value="1"/>
</dbReference>
<dbReference type="NCBIfam" id="TIGR00912">
    <property type="entry name" value="2A0309"/>
    <property type="match status" value="1"/>
</dbReference>
<keyword evidence="4" id="KW-0309">Germination</keyword>
<dbReference type="EMBL" id="SLUI01000004">
    <property type="protein sequence ID" value="TCL38333.1"/>
    <property type="molecule type" value="Genomic_DNA"/>
</dbReference>
<accession>A0A4R1PZD9</accession>
<evidence type="ECO:0000256" key="5">
    <source>
        <dbReference type="ARBA" id="ARBA00022692"/>
    </source>
</evidence>
<dbReference type="RefSeq" id="WP_165898833.1">
    <property type="nucleotide sequence ID" value="NZ_SLUI01000004.1"/>
</dbReference>
<name>A0A4R1PZD9_9FIRM</name>
<keyword evidence="10" id="KW-1185">Reference proteome</keyword>
<keyword evidence="5 8" id="KW-0812">Transmembrane</keyword>
<dbReference type="GO" id="GO:0009847">
    <property type="term" value="P:spore germination"/>
    <property type="evidence" value="ECO:0007669"/>
    <property type="project" value="InterPro"/>
</dbReference>
<evidence type="ECO:0000256" key="4">
    <source>
        <dbReference type="ARBA" id="ARBA00022544"/>
    </source>
</evidence>
<proteinExistence type="inferred from homology"/>
<comment type="caution">
    <text evidence="9">The sequence shown here is derived from an EMBL/GenBank/DDBJ whole genome shotgun (WGS) entry which is preliminary data.</text>
</comment>
<evidence type="ECO:0000256" key="2">
    <source>
        <dbReference type="ARBA" id="ARBA00007998"/>
    </source>
</evidence>
<feature type="transmembrane region" description="Helical" evidence="8">
    <location>
        <begin position="175"/>
        <end position="197"/>
    </location>
</feature>
<comment type="subcellular location">
    <subcellularLocation>
        <location evidence="1">Membrane</location>
        <topology evidence="1">Multi-pass membrane protein</topology>
    </subcellularLocation>
</comment>
<feature type="transmembrane region" description="Helical" evidence="8">
    <location>
        <begin position="217"/>
        <end position="239"/>
    </location>
</feature>
<feature type="transmembrane region" description="Helical" evidence="8">
    <location>
        <begin position="76"/>
        <end position="99"/>
    </location>
</feature>
<protein>
    <submittedName>
        <fullName evidence="9">Spore germination protein</fullName>
    </submittedName>
</protein>
<dbReference type="Proteomes" id="UP000295063">
    <property type="component" value="Unassembled WGS sequence"/>
</dbReference>
<feature type="transmembrane region" description="Helical" evidence="8">
    <location>
        <begin position="15"/>
        <end position="36"/>
    </location>
</feature>
<feature type="transmembrane region" description="Helical" evidence="8">
    <location>
        <begin position="43"/>
        <end position="64"/>
    </location>
</feature>
<keyword evidence="7 8" id="KW-0472">Membrane</keyword>
<gene>
    <name evidence="9" type="ORF">EV210_104317</name>
</gene>
<evidence type="ECO:0000256" key="7">
    <source>
        <dbReference type="ARBA" id="ARBA00023136"/>
    </source>
</evidence>
<feature type="transmembrane region" description="Helical" evidence="8">
    <location>
        <begin position="275"/>
        <end position="299"/>
    </location>
</feature>
<evidence type="ECO:0000313" key="10">
    <source>
        <dbReference type="Proteomes" id="UP000295063"/>
    </source>
</evidence>
<keyword evidence="6 8" id="KW-1133">Transmembrane helix</keyword>
<reference evidence="9 10" key="1">
    <citation type="submission" date="2019-03" db="EMBL/GenBank/DDBJ databases">
        <title>Genomic Encyclopedia of Type Strains, Phase IV (KMG-IV): sequencing the most valuable type-strain genomes for metagenomic binning, comparative biology and taxonomic classification.</title>
        <authorList>
            <person name="Goeker M."/>
        </authorList>
    </citation>
    <scope>NUCLEOTIDE SEQUENCE [LARGE SCALE GENOMIC DNA]</scope>
    <source>
        <strain evidence="9 10">DSM 15969</strain>
    </source>
</reference>
<evidence type="ECO:0000256" key="6">
    <source>
        <dbReference type="ARBA" id="ARBA00022989"/>
    </source>
</evidence>
<feature type="transmembrane region" description="Helical" evidence="8">
    <location>
        <begin position="311"/>
        <end position="329"/>
    </location>
</feature>
<dbReference type="Pfam" id="PF03845">
    <property type="entry name" value="Spore_permease"/>
    <property type="match status" value="1"/>
</dbReference>
<evidence type="ECO:0000256" key="8">
    <source>
        <dbReference type="SAM" id="Phobius"/>
    </source>
</evidence>
<dbReference type="InterPro" id="IPR004761">
    <property type="entry name" value="Spore_GerAB"/>
</dbReference>
<dbReference type="PANTHER" id="PTHR34975">
    <property type="entry name" value="SPORE GERMINATION PROTEIN A2"/>
    <property type="match status" value="1"/>
</dbReference>
<evidence type="ECO:0000256" key="1">
    <source>
        <dbReference type="ARBA" id="ARBA00004141"/>
    </source>
</evidence>
<sequence>MGNLEKRTAMTPTQFAFMFAVIGTGTAVLVMPATLVPVAAQHTWVSVLLGAGLYFLVSIIMIKLGDCFPGESIIEYLPRVCGSVLAVATFVLFTAVLLVQSSVRVQSFGREIVFFMFDRTPIEIVILPFLIVCAYGAVQDLGTIVRLSQALLFISAFPLLGLLLLSLINVQAINFYPLWPINGMGILKGAIFSWPYYWGYEVLLMLLPAIDRQQTSLLTAVAGSFVFKIVLMLLAFISTVGSMTVAGVNNIIYPTLLAVRGINLPGTFIERLDNYLLLSWIPFGYITIVIWLYMASLIWSQYFGFRDHRPFTIAFSLVIFIASMALHDYSRYLNMVLVSRTLGFGFSVIIIPIVYVVVKWRRGRCSDG</sequence>
<feature type="transmembrane region" description="Helical" evidence="8">
    <location>
        <begin position="251"/>
        <end position="269"/>
    </location>
</feature>
<feature type="transmembrane region" description="Helical" evidence="8">
    <location>
        <begin position="150"/>
        <end position="168"/>
    </location>
</feature>
<dbReference type="GO" id="GO:0016020">
    <property type="term" value="C:membrane"/>
    <property type="evidence" value="ECO:0007669"/>
    <property type="project" value="UniProtKB-SubCell"/>
</dbReference>
<organism evidence="9 10">
    <name type="scientific">Anaerospora hongkongensis</name>
    <dbReference type="NCBI Taxonomy" id="244830"/>
    <lineage>
        <taxon>Bacteria</taxon>
        <taxon>Bacillati</taxon>
        <taxon>Bacillota</taxon>
        <taxon>Negativicutes</taxon>
        <taxon>Selenomonadales</taxon>
        <taxon>Sporomusaceae</taxon>
        <taxon>Anaerospora</taxon>
    </lineage>
</organism>